<dbReference type="Proteomes" id="UP001054945">
    <property type="component" value="Unassembled WGS sequence"/>
</dbReference>
<dbReference type="EMBL" id="BPLR01008138">
    <property type="protein sequence ID" value="GIY22385.1"/>
    <property type="molecule type" value="Genomic_DNA"/>
</dbReference>
<comment type="caution">
    <text evidence="1">The sequence shown here is derived from an EMBL/GenBank/DDBJ whole genome shotgun (WGS) entry which is preliminary data.</text>
</comment>
<sequence>MFINFLPVNLWRQERSMSDGLTWLHNSKSVFEISTQGQTQPELWWQMNRHYGNSTLLPKHVDNAGILLLDDT</sequence>
<dbReference type="AlphaFoldDB" id="A0AAV4RQ03"/>
<gene>
    <name evidence="1" type="ORF">CEXT_556181</name>
</gene>
<keyword evidence="2" id="KW-1185">Reference proteome</keyword>
<proteinExistence type="predicted"/>
<evidence type="ECO:0000313" key="1">
    <source>
        <dbReference type="EMBL" id="GIY22385.1"/>
    </source>
</evidence>
<organism evidence="1 2">
    <name type="scientific">Caerostris extrusa</name>
    <name type="common">Bark spider</name>
    <name type="synonym">Caerostris bankana</name>
    <dbReference type="NCBI Taxonomy" id="172846"/>
    <lineage>
        <taxon>Eukaryota</taxon>
        <taxon>Metazoa</taxon>
        <taxon>Ecdysozoa</taxon>
        <taxon>Arthropoda</taxon>
        <taxon>Chelicerata</taxon>
        <taxon>Arachnida</taxon>
        <taxon>Araneae</taxon>
        <taxon>Araneomorphae</taxon>
        <taxon>Entelegynae</taxon>
        <taxon>Araneoidea</taxon>
        <taxon>Araneidae</taxon>
        <taxon>Caerostris</taxon>
    </lineage>
</organism>
<evidence type="ECO:0000313" key="2">
    <source>
        <dbReference type="Proteomes" id="UP001054945"/>
    </source>
</evidence>
<name>A0AAV4RQ03_CAEEX</name>
<protein>
    <submittedName>
        <fullName evidence="1">Uncharacterized protein</fullName>
    </submittedName>
</protein>
<reference evidence="1 2" key="1">
    <citation type="submission" date="2021-06" db="EMBL/GenBank/DDBJ databases">
        <title>Caerostris extrusa draft genome.</title>
        <authorList>
            <person name="Kono N."/>
            <person name="Arakawa K."/>
        </authorList>
    </citation>
    <scope>NUCLEOTIDE SEQUENCE [LARGE SCALE GENOMIC DNA]</scope>
</reference>
<accession>A0AAV4RQ03</accession>